<evidence type="ECO:0000313" key="1">
    <source>
        <dbReference type="EMBL" id="KAK7756489.1"/>
    </source>
</evidence>
<proteinExistence type="predicted"/>
<protein>
    <submittedName>
        <fullName evidence="1">Uncharacterized protein</fullName>
    </submittedName>
</protein>
<sequence length="305" mass="35514">MTHLLDHHPDPRIFERADPSFEPMKLSRSQGTLVWKPDTDILRNMALVAYGAKQRQYCTNFLFPFRKHSRDSWERREVRCKKQHIKWLADRWGRAIANGSLRFLVLRGYGFMAWSVVLPWQLDRSTARYTRGLPATEPSTALYADATTGYYPVSKAYLAKPPRETPSYYSLENGESLRLLLDEVCRDVFRGVNRPVYKINSYTYAENAPPGDTVSALYRQAEAKWALCGEHVFVVANRGWSDFWRRLGFVQCAAIELEMRAAGRARRDRHQFACMARFPAWRRRVPYTGLYYYDEGGTLCQDLRS</sequence>
<evidence type="ECO:0000313" key="2">
    <source>
        <dbReference type="Proteomes" id="UP001320420"/>
    </source>
</evidence>
<keyword evidence="2" id="KW-1185">Reference proteome</keyword>
<name>A0AAN9UVT3_9PEZI</name>
<dbReference type="Proteomes" id="UP001320420">
    <property type="component" value="Unassembled WGS sequence"/>
</dbReference>
<organism evidence="1 2">
    <name type="scientific">Diatrype stigma</name>
    <dbReference type="NCBI Taxonomy" id="117547"/>
    <lineage>
        <taxon>Eukaryota</taxon>
        <taxon>Fungi</taxon>
        <taxon>Dikarya</taxon>
        <taxon>Ascomycota</taxon>
        <taxon>Pezizomycotina</taxon>
        <taxon>Sordariomycetes</taxon>
        <taxon>Xylariomycetidae</taxon>
        <taxon>Xylariales</taxon>
        <taxon>Diatrypaceae</taxon>
        <taxon>Diatrype</taxon>
    </lineage>
</organism>
<reference evidence="1 2" key="1">
    <citation type="submission" date="2024-02" db="EMBL/GenBank/DDBJ databases">
        <title>De novo assembly and annotation of 12 fungi associated with fruit tree decline syndrome in Ontario, Canada.</title>
        <authorList>
            <person name="Sulman M."/>
            <person name="Ellouze W."/>
            <person name="Ilyukhin E."/>
        </authorList>
    </citation>
    <scope>NUCLEOTIDE SEQUENCE [LARGE SCALE GENOMIC DNA]</scope>
    <source>
        <strain evidence="1 2">M11/M66-122</strain>
    </source>
</reference>
<accession>A0AAN9UVT3</accession>
<gene>
    <name evidence="1" type="ORF">SLS62_001323</name>
</gene>
<dbReference type="AlphaFoldDB" id="A0AAN9UVT3"/>
<comment type="caution">
    <text evidence="1">The sequence shown here is derived from an EMBL/GenBank/DDBJ whole genome shotgun (WGS) entry which is preliminary data.</text>
</comment>
<dbReference type="EMBL" id="JAKJXP020000006">
    <property type="protein sequence ID" value="KAK7756489.1"/>
    <property type="molecule type" value="Genomic_DNA"/>
</dbReference>